<name>A0A158C907_9BURK</name>
<accession>A0A158C907</accession>
<dbReference type="Proteomes" id="UP000054624">
    <property type="component" value="Unassembled WGS sequence"/>
</dbReference>
<sequence length="366" mass="41324">MKLRVQRKRRMHSLLAKVRDHRKRLLFNEGNGLGVFDSSQGGDDADTIDDIIATLEAASANPYVGAAVSVLKVYGFITDSAFKQRVESDLDWIREKLEEVKIKVDQILSLVTRLPGIIKREMEENTKTELLTEVWADRKVAEGILANYVKGGAEHGHDIKRDHIEKLSMLAADAIKTTYQLSKWGQDAHVGVAFGYTIYLFIVRASGQSITDPKHTRDDVRDLIVESGSILKKARDELSGIRREADAKVLIINAIPRRILLVEKSYTFYYAELYGDVERGFSFGPVELAAYAPPEGYVWARDVAPWLATLDNYDDYQVVEQKVLDMISIEMQRRKAEIPKQETFDELDALIKSADALAKAIQISKH</sequence>
<gene>
    <name evidence="1" type="ORF">AWB76_05251</name>
</gene>
<organism evidence="1 2">
    <name type="scientific">Caballeronia temeraria</name>
    <dbReference type="NCBI Taxonomy" id="1777137"/>
    <lineage>
        <taxon>Bacteria</taxon>
        <taxon>Pseudomonadati</taxon>
        <taxon>Pseudomonadota</taxon>
        <taxon>Betaproteobacteria</taxon>
        <taxon>Burkholderiales</taxon>
        <taxon>Burkholderiaceae</taxon>
        <taxon>Caballeronia</taxon>
    </lineage>
</organism>
<reference evidence="2" key="1">
    <citation type="submission" date="2016-01" db="EMBL/GenBank/DDBJ databases">
        <authorList>
            <person name="Peeters Charlotte."/>
        </authorList>
    </citation>
    <scope>NUCLEOTIDE SEQUENCE [LARGE SCALE GENOMIC DNA]</scope>
</reference>
<evidence type="ECO:0000313" key="2">
    <source>
        <dbReference type="Proteomes" id="UP000054624"/>
    </source>
</evidence>
<dbReference type="AlphaFoldDB" id="A0A158C907"/>
<dbReference type="EMBL" id="FCOI02000021">
    <property type="protein sequence ID" value="SAK78770.1"/>
    <property type="molecule type" value="Genomic_DNA"/>
</dbReference>
<proteinExistence type="predicted"/>
<dbReference type="STRING" id="1777137.AWB76_05251"/>
<protein>
    <submittedName>
        <fullName evidence="1">Uncharacterized protein</fullName>
    </submittedName>
</protein>
<dbReference type="RefSeq" id="WP_061162968.1">
    <property type="nucleotide sequence ID" value="NZ_FCOI02000021.1"/>
</dbReference>
<evidence type="ECO:0000313" key="1">
    <source>
        <dbReference type="EMBL" id="SAK78770.1"/>
    </source>
</evidence>
<keyword evidence="2" id="KW-1185">Reference proteome</keyword>